<dbReference type="EMBL" id="REGN01013235">
    <property type="protein sequence ID" value="RMZ94192.1"/>
    <property type="molecule type" value="Genomic_DNA"/>
</dbReference>
<evidence type="ECO:0000313" key="1">
    <source>
        <dbReference type="EMBL" id="RMZ94192.1"/>
    </source>
</evidence>
<sequence length="61" mass="7261">MFFIKQSFTSQTNGKFPYLKTLAMEKINKEQWNDEVTEINYQINLATNLPRQISTCKSWNK</sequence>
<protein>
    <submittedName>
        <fullName evidence="1">Uncharacterized protein</fullName>
    </submittedName>
</protein>
<name>A0A3M7P564_BRAPC</name>
<gene>
    <name evidence="1" type="ORF">BpHYR1_046123</name>
</gene>
<reference evidence="1 2" key="1">
    <citation type="journal article" date="2018" name="Sci. Rep.">
        <title>Genomic signatures of local adaptation to the degree of environmental predictability in rotifers.</title>
        <authorList>
            <person name="Franch-Gras L."/>
            <person name="Hahn C."/>
            <person name="Garcia-Roger E.M."/>
            <person name="Carmona M.J."/>
            <person name="Serra M."/>
            <person name="Gomez A."/>
        </authorList>
    </citation>
    <scope>NUCLEOTIDE SEQUENCE [LARGE SCALE GENOMIC DNA]</scope>
    <source>
        <strain evidence="1">HYR1</strain>
    </source>
</reference>
<accession>A0A3M7P564</accession>
<evidence type="ECO:0000313" key="2">
    <source>
        <dbReference type="Proteomes" id="UP000276133"/>
    </source>
</evidence>
<dbReference type="AlphaFoldDB" id="A0A3M7P564"/>
<keyword evidence="2" id="KW-1185">Reference proteome</keyword>
<organism evidence="1 2">
    <name type="scientific">Brachionus plicatilis</name>
    <name type="common">Marine rotifer</name>
    <name type="synonym">Brachionus muelleri</name>
    <dbReference type="NCBI Taxonomy" id="10195"/>
    <lineage>
        <taxon>Eukaryota</taxon>
        <taxon>Metazoa</taxon>
        <taxon>Spiralia</taxon>
        <taxon>Gnathifera</taxon>
        <taxon>Rotifera</taxon>
        <taxon>Eurotatoria</taxon>
        <taxon>Monogononta</taxon>
        <taxon>Pseudotrocha</taxon>
        <taxon>Ploima</taxon>
        <taxon>Brachionidae</taxon>
        <taxon>Brachionus</taxon>
    </lineage>
</organism>
<proteinExistence type="predicted"/>
<comment type="caution">
    <text evidence="1">The sequence shown here is derived from an EMBL/GenBank/DDBJ whole genome shotgun (WGS) entry which is preliminary data.</text>
</comment>
<dbReference type="Proteomes" id="UP000276133">
    <property type="component" value="Unassembled WGS sequence"/>
</dbReference>